<name>A0ABD4Z453_9CREN</name>
<dbReference type="AlphaFoldDB" id="A0ABD4Z453"/>
<keyword evidence="2" id="KW-1185">Reference proteome</keyword>
<dbReference type="PANTHER" id="PTHR42244">
    <property type="entry name" value="ANTITOXIN VAPB3-RELATED"/>
    <property type="match status" value="1"/>
</dbReference>
<organism evidence="1 2">
    <name type="scientific">Ignisphaera cupida</name>
    <dbReference type="NCBI Taxonomy" id="3050454"/>
    <lineage>
        <taxon>Archaea</taxon>
        <taxon>Thermoproteota</taxon>
        <taxon>Thermoprotei</taxon>
        <taxon>Desulfurococcales</taxon>
        <taxon>Desulfurococcaceae</taxon>
        <taxon>Ignisphaera</taxon>
    </lineage>
</organism>
<proteinExistence type="predicted"/>
<evidence type="ECO:0000313" key="2">
    <source>
        <dbReference type="Proteomes" id="UP001529235"/>
    </source>
</evidence>
<reference evidence="1 2" key="1">
    <citation type="submission" date="2023-05" db="EMBL/GenBank/DDBJ databases">
        <title>A new hyperthermophilic archaea 'Ignisphaera cupida' sp. nov. and description of the family 'Ignisphaeraceae' fam. nov.</title>
        <authorList>
            <person name="Podosokorskaya O.A."/>
            <person name="Elcheninov A.G."/>
            <person name="Klukina A."/>
            <person name="Merkel A.Y."/>
        </authorList>
    </citation>
    <scope>NUCLEOTIDE SEQUENCE [LARGE SCALE GENOMIC DNA]</scope>
    <source>
        <strain evidence="1 2">4213-co</strain>
    </source>
</reference>
<evidence type="ECO:0000313" key="1">
    <source>
        <dbReference type="EMBL" id="MDK6027909.1"/>
    </source>
</evidence>
<dbReference type="RefSeq" id="WP_285272887.1">
    <property type="nucleotide sequence ID" value="NZ_JASNVW010000001.1"/>
</dbReference>
<dbReference type="PANTHER" id="PTHR42244:SF2">
    <property type="entry name" value="ANTITOXIN VAPB3-RELATED"/>
    <property type="match status" value="1"/>
</dbReference>
<dbReference type="Proteomes" id="UP001529235">
    <property type="component" value="Unassembled WGS sequence"/>
</dbReference>
<protein>
    <submittedName>
        <fullName evidence="1">CopG family transcriptional regulator</fullName>
    </submittedName>
</protein>
<gene>
    <name evidence="1" type="ORF">QPL79_00820</name>
</gene>
<dbReference type="EMBL" id="JASNVW010000001">
    <property type="protein sequence ID" value="MDK6027909.1"/>
    <property type="molecule type" value="Genomic_DNA"/>
</dbReference>
<sequence>MKQRYRFLKYLTDVEFVVKFASQVKNVMSVVISVRIPKKLKEQMDMLKRYVNWGEEIRRFLEKRVEEVRRMVVLEEVRNVIEQLPEVPRGTVTKYVREDRNNFY</sequence>
<comment type="caution">
    <text evidence="1">The sequence shown here is derived from an EMBL/GenBank/DDBJ whole genome shotgun (WGS) entry which is preliminary data.</text>
</comment>
<accession>A0ABD4Z453</accession>
<dbReference type="InterPro" id="IPR039709">
    <property type="entry name" value="VapB3-like"/>
</dbReference>